<gene>
    <name evidence="1" type="ORF">BK672_18970</name>
</gene>
<evidence type="ECO:0000313" key="2">
    <source>
        <dbReference type="Proteomes" id="UP000283650"/>
    </source>
</evidence>
<organism evidence="1 2">
    <name type="scientific">Pseudomonas fluorescens</name>
    <dbReference type="NCBI Taxonomy" id="294"/>
    <lineage>
        <taxon>Bacteria</taxon>
        <taxon>Pseudomonadati</taxon>
        <taxon>Pseudomonadota</taxon>
        <taxon>Gammaproteobacteria</taxon>
        <taxon>Pseudomonadales</taxon>
        <taxon>Pseudomonadaceae</taxon>
        <taxon>Pseudomonas</taxon>
    </lineage>
</organism>
<dbReference type="AlphaFoldDB" id="A0A423N896"/>
<sequence length="125" mass="14085">MSNSDMLGTYNSRPDALRLTISTMDEKTGKFTGTFVAPNGDNLNISGGFNFNSEKKRTDLSFKISTAEWAFYANYDRDNKKWFEEWIGDEYKDGAVTGHWTFYKDLSGPSSGTNFGYATIADKLQ</sequence>
<reference evidence="1 2" key="1">
    <citation type="submission" date="2016-10" db="EMBL/GenBank/DDBJ databases">
        <title>Comparative genome analysis of multiple Pseudomonas spp. focuses on biocontrol and plant growth promoting traits.</title>
        <authorList>
            <person name="Tao X.-Y."/>
            <person name="Taylor C.G."/>
        </authorList>
    </citation>
    <scope>NUCLEOTIDE SEQUENCE [LARGE SCALE GENOMIC DNA]</scope>
    <source>
        <strain evidence="1 2">2F9</strain>
    </source>
</reference>
<comment type="caution">
    <text evidence="1">The sequence shown here is derived from an EMBL/GenBank/DDBJ whole genome shotgun (WGS) entry which is preliminary data.</text>
</comment>
<dbReference type="Proteomes" id="UP000283650">
    <property type="component" value="Unassembled WGS sequence"/>
</dbReference>
<dbReference type="RefSeq" id="WP_123376199.1">
    <property type="nucleotide sequence ID" value="NZ_MOBY01000010.1"/>
</dbReference>
<name>A0A423N896_PSEFL</name>
<accession>A0A423N896</accession>
<protein>
    <submittedName>
        <fullName evidence="1">Uncharacterized protein</fullName>
    </submittedName>
</protein>
<evidence type="ECO:0000313" key="1">
    <source>
        <dbReference type="EMBL" id="RON94359.1"/>
    </source>
</evidence>
<dbReference type="EMBL" id="MOBY01000010">
    <property type="protein sequence ID" value="RON94359.1"/>
    <property type="molecule type" value="Genomic_DNA"/>
</dbReference>
<proteinExistence type="predicted"/>